<name>A0A7W3VYP0_9PSEU</name>
<reference evidence="3 4" key="1">
    <citation type="submission" date="2020-08" db="EMBL/GenBank/DDBJ databases">
        <title>Amycolatopsis sp. nov. DR6-1 isolated from Dendrobium heterocarpum.</title>
        <authorList>
            <person name="Tedsree N."/>
            <person name="Kuncharoen N."/>
            <person name="Likhitwitayawuid K."/>
            <person name="Tanasupawat S."/>
        </authorList>
    </citation>
    <scope>NUCLEOTIDE SEQUENCE [LARGE SCALE GENOMIC DNA]</scope>
    <source>
        <strain evidence="3 4">DR6-1</strain>
    </source>
</reference>
<dbReference type="InterPro" id="IPR037401">
    <property type="entry name" value="SnoaL-like"/>
</dbReference>
<feature type="compositionally biased region" description="Basic and acidic residues" evidence="1">
    <location>
        <begin position="19"/>
        <end position="28"/>
    </location>
</feature>
<dbReference type="AlphaFoldDB" id="A0A7W3VYP0"/>
<evidence type="ECO:0000313" key="4">
    <source>
        <dbReference type="Proteomes" id="UP000526734"/>
    </source>
</evidence>
<proteinExistence type="predicted"/>
<dbReference type="Pfam" id="PF13474">
    <property type="entry name" value="SnoaL_3"/>
    <property type="match status" value="1"/>
</dbReference>
<feature type="domain" description="SnoaL-like" evidence="2">
    <location>
        <begin position="29"/>
        <end position="149"/>
    </location>
</feature>
<dbReference type="EMBL" id="JACGZW010000007">
    <property type="protein sequence ID" value="MBB1155619.1"/>
    <property type="molecule type" value="Genomic_DNA"/>
</dbReference>
<dbReference type="SUPFAM" id="SSF54427">
    <property type="entry name" value="NTF2-like"/>
    <property type="match status" value="1"/>
</dbReference>
<feature type="compositionally biased region" description="Basic residues" evidence="1">
    <location>
        <begin position="1"/>
        <end position="12"/>
    </location>
</feature>
<evidence type="ECO:0000259" key="2">
    <source>
        <dbReference type="Pfam" id="PF13474"/>
    </source>
</evidence>
<gene>
    <name evidence="3" type="ORF">H4281_20930</name>
</gene>
<keyword evidence="4" id="KW-1185">Reference proteome</keyword>
<accession>A0A7W3VYP0</accession>
<protein>
    <submittedName>
        <fullName evidence="3">Nuclear transport factor 2 family protein</fullName>
    </submittedName>
</protein>
<organism evidence="3 4">
    <name type="scientific">Amycolatopsis dendrobii</name>
    <dbReference type="NCBI Taxonomy" id="2760662"/>
    <lineage>
        <taxon>Bacteria</taxon>
        <taxon>Bacillati</taxon>
        <taxon>Actinomycetota</taxon>
        <taxon>Actinomycetes</taxon>
        <taxon>Pseudonocardiales</taxon>
        <taxon>Pseudonocardiaceae</taxon>
        <taxon>Amycolatopsis</taxon>
    </lineage>
</organism>
<comment type="caution">
    <text evidence="3">The sequence shown here is derived from an EMBL/GenBank/DDBJ whole genome shotgun (WGS) entry which is preliminary data.</text>
</comment>
<evidence type="ECO:0000313" key="3">
    <source>
        <dbReference type="EMBL" id="MBB1155619.1"/>
    </source>
</evidence>
<feature type="region of interest" description="Disordered" evidence="1">
    <location>
        <begin position="1"/>
        <end position="28"/>
    </location>
</feature>
<evidence type="ECO:0000256" key="1">
    <source>
        <dbReference type="SAM" id="MobiDB-lite"/>
    </source>
</evidence>
<dbReference type="Gene3D" id="3.10.450.50">
    <property type="match status" value="1"/>
</dbReference>
<sequence length="163" mass="17986">MSKQGGRLRRPGRTPSPGKGDHRMSENEIRDLLAERTAAMHAKDPQRVVASYTEKAVKFDLAPPLRTTGASAEHVAQWMSTFDGPISYTYHDEEITVSGDLAVVAALAKLTATPQGQSESFTLWFRATLALRRTGNDWLIAHEHNSTPFHMDGSFRAAVDLQP</sequence>
<dbReference type="InterPro" id="IPR032710">
    <property type="entry name" value="NTF2-like_dom_sf"/>
</dbReference>
<dbReference type="Proteomes" id="UP000526734">
    <property type="component" value="Unassembled WGS sequence"/>
</dbReference>